<gene>
    <name evidence="1" type="ORF">AVEN_39248_1</name>
</gene>
<evidence type="ECO:0000313" key="2">
    <source>
        <dbReference type="Proteomes" id="UP000499080"/>
    </source>
</evidence>
<reference evidence="1 2" key="1">
    <citation type="journal article" date="2019" name="Sci. Rep.">
        <title>Orb-weaving spider Araneus ventricosus genome elucidates the spidroin gene catalogue.</title>
        <authorList>
            <person name="Kono N."/>
            <person name="Nakamura H."/>
            <person name="Ohtoshi R."/>
            <person name="Moran D.A.P."/>
            <person name="Shinohara A."/>
            <person name="Yoshida Y."/>
            <person name="Fujiwara M."/>
            <person name="Mori M."/>
            <person name="Tomita M."/>
            <person name="Arakawa K."/>
        </authorList>
    </citation>
    <scope>NUCLEOTIDE SEQUENCE [LARGE SCALE GENOMIC DNA]</scope>
</reference>
<organism evidence="1 2">
    <name type="scientific">Araneus ventricosus</name>
    <name type="common">Orbweaver spider</name>
    <name type="synonym">Epeira ventricosa</name>
    <dbReference type="NCBI Taxonomy" id="182803"/>
    <lineage>
        <taxon>Eukaryota</taxon>
        <taxon>Metazoa</taxon>
        <taxon>Ecdysozoa</taxon>
        <taxon>Arthropoda</taxon>
        <taxon>Chelicerata</taxon>
        <taxon>Arachnida</taxon>
        <taxon>Araneae</taxon>
        <taxon>Araneomorphae</taxon>
        <taxon>Entelegynae</taxon>
        <taxon>Araneoidea</taxon>
        <taxon>Araneidae</taxon>
        <taxon>Araneus</taxon>
    </lineage>
</organism>
<name>A0A4Y2EU68_ARAVE</name>
<comment type="caution">
    <text evidence="1">The sequence shown here is derived from an EMBL/GenBank/DDBJ whole genome shotgun (WGS) entry which is preliminary data.</text>
</comment>
<evidence type="ECO:0000313" key="1">
    <source>
        <dbReference type="EMBL" id="GBM31454.1"/>
    </source>
</evidence>
<dbReference type="AlphaFoldDB" id="A0A4Y2EU68"/>
<sequence length="133" mass="15059">MRSSSQLRPPRTCFLRYYRSNIFCHNTGPAQAGLQVGDIVSTCVRNISFCSYGGLSYRPHSPDRDAVDHGWSTVERYVARYAIPSRPDFFVHTGEQDFFNTLIVMIFAVCYNIPDSGKSMSPGPGPWDQQQRT</sequence>
<dbReference type="Proteomes" id="UP000499080">
    <property type="component" value="Unassembled WGS sequence"/>
</dbReference>
<accession>A0A4Y2EU68</accession>
<dbReference type="EMBL" id="BGPR01000684">
    <property type="protein sequence ID" value="GBM31454.1"/>
    <property type="molecule type" value="Genomic_DNA"/>
</dbReference>
<proteinExistence type="predicted"/>
<keyword evidence="2" id="KW-1185">Reference proteome</keyword>
<protein>
    <submittedName>
        <fullName evidence="1">Uncharacterized protein</fullName>
    </submittedName>
</protein>